<protein>
    <submittedName>
        <fullName evidence="1">Uncharacterized protein</fullName>
    </submittedName>
</protein>
<organism evidence="1 2">
    <name type="scientific">Adhaeribacter swui</name>
    <dbReference type="NCBI Taxonomy" id="2086471"/>
    <lineage>
        <taxon>Bacteria</taxon>
        <taxon>Pseudomonadati</taxon>
        <taxon>Bacteroidota</taxon>
        <taxon>Cytophagia</taxon>
        <taxon>Cytophagales</taxon>
        <taxon>Hymenobacteraceae</taxon>
        <taxon>Adhaeribacter</taxon>
    </lineage>
</organism>
<evidence type="ECO:0000313" key="1">
    <source>
        <dbReference type="EMBL" id="QNF31230.1"/>
    </source>
</evidence>
<dbReference type="Proteomes" id="UP000515237">
    <property type="component" value="Plasmid unnamed1"/>
</dbReference>
<name>A0A7G7G246_9BACT</name>
<keyword evidence="1" id="KW-0614">Plasmid</keyword>
<reference evidence="1 2" key="1">
    <citation type="journal article" date="2018" name="Int. J. Syst. Evol. Microbiol.">
        <title>Adhaeribacter swui sp. nov., isolated from wet mud.</title>
        <authorList>
            <person name="Kim D.U."/>
            <person name="Kim K.W."/>
            <person name="Kang M.S."/>
            <person name="Kim J.Y."/>
            <person name="Jang J.H."/>
            <person name="Kim M.K."/>
        </authorList>
    </citation>
    <scope>NUCLEOTIDE SEQUENCE [LARGE SCALE GENOMIC DNA]</scope>
    <source>
        <strain evidence="1 2">KCTC 52873</strain>
        <plasmid evidence="1">unnamed1</plasmid>
    </source>
</reference>
<evidence type="ECO:0000313" key="2">
    <source>
        <dbReference type="Proteomes" id="UP000515237"/>
    </source>
</evidence>
<dbReference type="RefSeq" id="WP_185269912.1">
    <property type="nucleotide sequence ID" value="NZ_CP055154.1"/>
</dbReference>
<proteinExistence type="predicted"/>
<dbReference type="EMBL" id="CP055154">
    <property type="protein sequence ID" value="QNF31230.1"/>
    <property type="molecule type" value="Genomic_DNA"/>
</dbReference>
<geneLocation type="plasmid" evidence="1 2">
    <name>unnamed1</name>
</geneLocation>
<sequence>MMMTTLLYSVEPLTWHLFQPVESLTQKECIHNILFLKYLLHKEPNARVRQRIHYDLDQLTDHLLHLLDQAQMPLAGEIRCPLF</sequence>
<keyword evidence="2" id="KW-1185">Reference proteome</keyword>
<gene>
    <name evidence="1" type="ORF">HUW51_00290</name>
</gene>
<dbReference type="AlphaFoldDB" id="A0A7G7G246"/>
<dbReference type="KEGG" id="aswu:HUW51_00290"/>
<accession>A0A7G7G246</accession>